<reference evidence="2" key="1">
    <citation type="submission" date="2022-01" db="EMBL/GenBank/DDBJ databases">
        <authorList>
            <person name="King R."/>
        </authorList>
    </citation>
    <scope>NUCLEOTIDE SEQUENCE</scope>
</reference>
<organism evidence="2 3">
    <name type="scientific">Phaedon cochleariae</name>
    <name type="common">Mustard beetle</name>
    <dbReference type="NCBI Taxonomy" id="80249"/>
    <lineage>
        <taxon>Eukaryota</taxon>
        <taxon>Metazoa</taxon>
        <taxon>Ecdysozoa</taxon>
        <taxon>Arthropoda</taxon>
        <taxon>Hexapoda</taxon>
        <taxon>Insecta</taxon>
        <taxon>Pterygota</taxon>
        <taxon>Neoptera</taxon>
        <taxon>Endopterygota</taxon>
        <taxon>Coleoptera</taxon>
        <taxon>Polyphaga</taxon>
        <taxon>Cucujiformia</taxon>
        <taxon>Chrysomeloidea</taxon>
        <taxon>Chrysomelidae</taxon>
        <taxon>Chrysomelinae</taxon>
        <taxon>Chrysomelini</taxon>
        <taxon>Phaedon</taxon>
    </lineage>
</organism>
<dbReference type="InterPro" id="IPR036047">
    <property type="entry name" value="F-box-like_dom_sf"/>
</dbReference>
<protein>
    <recommendedName>
        <fullName evidence="1">F-box domain-containing protein</fullName>
    </recommendedName>
</protein>
<dbReference type="PROSITE" id="PS50181">
    <property type="entry name" value="FBOX"/>
    <property type="match status" value="1"/>
</dbReference>
<dbReference type="AlphaFoldDB" id="A0A9N9X2F2"/>
<dbReference type="Proteomes" id="UP001153737">
    <property type="component" value="Chromosome 17"/>
</dbReference>
<evidence type="ECO:0000313" key="3">
    <source>
        <dbReference type="Proteomes" id="UP001153737"/>
    </source>
</evidence>
<dbReference type="Gene3D" id="1.20.1280.50">
    <property type="match status" value="1"/>
</dbReference>
<gene>
    <name evidence="2" type="ORF">PHAECO_LOCUS5583</name>
</gene>
<dbReference type="CDD" id="cd09917">
    <property type="entry name" value="F-box_SF"/>
    <property type="match status" value="1"/>
</dbReference>
<evidence type="ECO:0000259" key="1">
    <source>
        <dbReference type="PROSITE" id="PS50181"/>
    </source>
</evidence>
<proteinExistence type="predicted"/>
<dbReference type="OrthoDB" id="6777260at2759"/>
<dbReference type="EMBL" id="OU896723">
    <property type="protein sequence ID" value="CAG9818387.1"/>
    <property type="molecule type" value="Genomic_DNA"/>
</dbReference>
<feature type="domain" description="F-box" evidence="1">
    <location>
        <begin position="10"/>
        <end position="46"/>
    </location>
</feature>
<name>A0A9N9X2F2_PHACE</name>
<dbReference type="InterPro" id="IPR001810">
    <property type="entry name" value="F-box_dom"/>
</dbReference>
<accession>A0A9N9X2F2</accession>
<evidence type="ECO:0000313" key="2">
    <source>
        <dbReference type="EMBL" id="CAG9818387.1"/>
    </source>
</evidence>
<dbReference type="SUPFAM" id="SSF81383">
    <property type="entry name" value="F-box domain"/>
    <property type="match status" value="1"/>
</dbReference>
<reference evidence="2" key="2">
    <citation type="submission" date="2022-10" db="EMBL/GenBank/DDBJ databases">
        <authorList>
            <consortium name="ENA_rothamsted_submissions"/>
            <consortium name="culmorum"/>
            <person name="King R."/>
        </authorList>
    </citation>
    <scope>NUCLEOTIDE SEQUENCE</scope>
</reference>
<sequence length="168" mass="19134">MFSYTLGVNSFSLPHLPGEIWSKILRLLDNEDLLTAFETSKIWTAICLADPILRVSIQVATKKRKEELLRMILDPKLDMSICRTGTASASSIFQGNVGKVVRREVFNRSVSQNPDELLIGNKLRKFWSNAIVKNKNGIVKAKYKAKSFRKYHQLENNGLKVARSKLRI</sequence>
<keyword evidence="3" id="KW-1185">Reference proteome</keyword>